<evidence type="ECO:0000256" key="6">
    <source>
        <dbReference type="ARBA" id="ARBA00022679"/>
    </source>
</evidence>
<sequence>MQYINIANEGIKSLSPYQAGKPIEELERELGITNIVKLASNENPFGFPESAKKAIQAQLDNLTRYPDANGFELKQAISQKFGVQPNQITLGNGSNDLLELFAHTFAGEKDEIIYSQYAFIVYPLVTKAINAVAREIPAKDWGHDLDGFLKAINDKTKLIYIANPNNPTGNFLTEAEVDNFLNQVPERVLVVLDEAYTEFTDAKERLDSFELLQKYPNLIISRSLSKAYGLAGLRIGYAVSNPEVADLLNRVRQPFNCNVLALVSAVAVMKDDAFVAKVAENNRTEMARYEAFCQQHGLEYIPSKGNFITINFKRPAQPIYDALLREGVIVRPIAGYGMPNHLRVSIGLPHENDKFFTALLKVLG</sequence>
<keyword evidence="12" id="KW-1185">Reference proteome</keyword>
<dbReference type="EC" id="2.6.1.9" evidence="9"/>
<keyword evidence="6 9" id="KW-0808">Transferase</keyword>
<dbReference type="InterPro" id="IPR015422">
    <property type="entry name" value="PyrdxlP-dep_Trfase_small"/>
</dbReference>
<dbReference type="GO" id="GO:0000105">
    <property type="term" value="P:L-histidine biosynthetic process"/>
    <property type="evidence" value="ECO:0007669"/>
    <property type="project" value="UniProtKB-UniRule"/>
</dbReference>
<dbReference type="Gene3D" id="3.90.1150.10">
    <property type="entry name" value="Aspartate Aminotransferase, domain 1"/>
    <property type="match status" value="1"/>
</dbReference>
<keyword evidence="9" id="KW-0028">Amino-acid biosynthesis</keyword>
<comment type="cofactor">
    <cofactor evidence="1 9">
        <name>pyridoxal 5'-phosphate</name>
        <dbReference type="ChEBI" id="CHEBI:597326"/>
    </cofactor>
</comment>
<dbReference type="InterPro" id="IPR004839">
    <property type="entry name" value="Aminotransferase_I/II_large"/>
</dbReference>
<dbReference type="HAMAP" id="MF_01023">
    <property type="entry name" value="HisC_aminotrans_2"/>
    <property type="match status" value="1"/>
</dbReference>
<dbReference type="Proteomes" id="UP000230282">
    <property type="component" value="Unassembled WGS sequence"/>
</dbReference>
<reference evidence="11 12" key="1">
    <citation type="submission" date="2017-11" db="EMBL/GenBank/DDBJ databases">
        <title>Reclassification of Bisgaard taxon 5 as Caviibacterium pharyngocola gen. nov., sp. nov.</title>
        <authorList>
            <person name="Christensen H."/>
        </authorList>
    </citation>
    <scope>NUCLEOTIDE SEQUENCE [LARGE SCALE GENOMIC DNA]</scope>
    <source>
        <strain evidence="11 12">7_3</strain>
    </source>
</reference>
<dbReference type="PANTHER" id="PTHR43643:SF3">
    <property type="entry name" value="HISTIDINOL-PHOSPHATE AMINOTRANSFERASE"/>
    <property type="match status" value="1"/>
</dbReference>
<organism evidence="11 12">
    <name type="scientific">Caviibacterium pharyngocola</name>
    <dbReference type="NCBI Taxonomy" id="28159"/>
    <lineage>
        <taxon>Bacteria</taxon>
        <taxon>Pseudomonadati</taxon>
        <taxon>Pseudomonadota</taxon>
        <taxon>Gammaproteobacteria</taxon>
        <taxon>Pasteurellales</taxon>
        <taxon>Pasteurellaceae</taxon>
        <taxon>Caviibacterium</taxon>
    </lineage>
</organism>
<evidence type="ECO:0000256" key="4">
    <source>
        <dbReference type="ARBA" id="ARBA00011738"/>
    </source>
</evidence>
<dbReference type="Gene3D" id="3.40.640.10">
    <property type="entry name" value="Type I PLP-dependent aspartate aminotransferase-like (Major domain)"/>
    <property type="match status" value="1"/>
</dbReference>
<feature type="domain" description="Aminotransferase class I/classII large" evidence="10">
    <location>
        <begin position="34"/>
        <end position="352"/>
    </location>
</feature>
<dbReference type="InterPro" id="IPR005861">
    <property type="entry name" value="HisP_aminotrans"/>
</dbReference>
<dbReference type="GO" id="GO:0030170">
    <property type="term" value="F:pyridoxal phosphate binding"/>
    <property type="evidence" value="ECO:0007669"/>
    <property type="project" value="InterPro"/>
</dbReference>
<dbReference type="SUPFAM" id="SSF53383">
    <property type="entry name" value="PLP-dependent transferases"/>
    <property type="match status" value="1"/>
</dbReference>
<dbReference type="EMBL" id="PHGZ01000013">
    <property type="protein sequence ID" value="PJG83031.1"/>
    <property type="molecule type" value="Genomic_DNA"/>
</dbReference>
<gene>
    <name evidence="9" type="primary">hisC</name>
    <name evidence="11" type="ORF">CVP04_06645</name>
</gene>
<keyword evidence="5 9" id="KW-0032">Aminotransferase</keyword>
<comment type="subunit">
    <text evidence="4 9">Homodimer.</text>
</comment>
<keyword evidence="9" id="KW-0368">Histidine biosynthesis</keyword>
<evidence type="ECO:0000313" key="12">
    <source>
        <dbReference type="Proteomes" id="UP000230282"/>
    </source>
</evidence>
<dbReference type="Pfam" id="PF00155">
    <property type="entry name" value="Aminotran_1_2"/>
    <property type="match status" value="1"/>
</dbReference>
<dbReference type="RefSeq" id="WP_100296721.1">
    <property type="nucleotide sequence ID" value="NZ_PHGZ01000013.1"/>
</dbReference>
<evidence type="ECO:0000256" key="5">
    <source>
        <dbReference type="ARBA" id="ARBA00022576"/>
    </source>
</evidence>
<evidence type="ECO:0000256" key="7">
    <source>
        <dbReference type="ARBA" id="ARBA00022898"/>
    </source>
</evidence>
<dbReference type="InterPro" id="IPR015421">
    <property type="entry name" value="PyrdxlP-dep_Trfase_major"/>
</dbReference>
<dbReference type="InterPro" id="IPR050106">
    <property type="entry name" value="HistidinolP_aminotransfase"/>
</dbReference>
<keyword evidence="7 9" id="KW-0663">Pyridoxal phosphate</keyword>
<dbReference type="InterPro" id="IPR004838">
    <property type="entry name" value="NHTrfase_class1_PyrdxlP-BS"/>
</dbReference>
<protein>
    <recommendedName>
        <fullName evidence="9">Histidinol-phosphate aminotransferase</fullName>
        <ecNumber evidence="9">2.6.1.9</ecNumber>
    </recommendedName>
    <alternativeName>
        <fullName evidence="9">Imidazole acetol-phosphate transaminase</fullName>
    </alternativeName>
</protein>
<evidence type="ECO:0000256" key="1">
    <source>
        <dbReference type="ARBA" id="ARBA00001933"/>
    </source>
</evidence>
<dbReference type="UniPathway" id="UPA00031">
    <property type="reaction ID" value="UER00012"/>
</dbReference>
<comment type="pathway">
    <text evidence="2 9">Amino-acid biosynthesis; L-histidine biosynthesis; L-histidine from 5-phospho-alpha-D-ribose 1-diphosphate: step 7/9.</text>
</comment>
<dbReference type="GO" id="GO:0004400">
    <property type="term" value="F:histidinol-phosphate transaminase activity"/>
    <property type="evidence" value="ECO:0007669"/>
    <property type="project" value="UniProtKB-UniRule"/>
</dbReference>
<evidence type="ECO:0000256" key="9">
    <source>
        <dbReference type="HAMAP-Rule" id="MF_01023"/>
    </source>
</evidence>
<dbReference type="NCBIfam" id="TIGR01141">
    <property type="entry name" value="hisC"/>
    <property type="match status" value="1"/>
</dbReference>
<dbReference type="InterPro" id="IPR015424">
    <property type="entry name" value="PyrdxlP-dep_Trfase"/>
</dbReference>
<evidence type="ECO:0000256" key="8">
    <source>
        <dbReference type="ARBA" id="ARBA00047481"/>
    </source>
</evidence>
<proteinExistence type="inferred from homology"/>
<dbReference type="PROSITE" id="PS00105">
    <property type="entry name" value="AA_TRANSFER_CLASS_1"/>
    <property type="match status" value="1"/>
</dbReference>
<dbReference type="PANTHER" id="PTHR43643">
    <property type="entry name" value="HISTIDINOL-PHOSPHATE AMINOTRANSFERASE 2"/>
    <property type="match status" value="1"/>
</dbReference>
<evidence type="ECO:0000313" key="11">
    <source>
        <dbReference type="EMBL" id="PJG83031.1"/>
    </source>
</evidence>
<dbReference type="AlphaFoldDB" id="A0A2M8RVW7"/>
<comment type="similarity">
    <text evidence="3 9">Belongs to the class-II pyridoxal-phosphate-dependent aminotransferase family. Histidinol-phosphate aminotransferase subfamily.</text>
</comment>
<evidence type="ECO:0000259" key="10">
    <source>
        <dbReference type="Pfam" id="PF00155"/>
    </source>
</evidence>
<accession>A0A2M8RVW7</accession>
<dbReference type="CDD" id="cd00609">
    <property type="entry name" value="AAT_like"/>
    <property type="match status" value="1"/>
</dbReference>
<comment type="catalytic activity">
    <reaction evidence="8 9">
        <text>L-histidinol phosphate + 2-oxoglutarate = 3-(imidazol-4-yl)-2-oxopropyl phosphate + L-glutamate</text>
        <dbReference type="Rhea" id="RHEA:23744"/>
        <dbReference type="ChEBI" id="CHEBI:16810"/>
        <dbReference type="ChEBI" id="CHEBI:29985"/>
        <dbReference type="ChEBI" id="CHEBI:57766"/>
        <dbReference type="ChEBI" id="CHEBI:57980"/>
        <dbReference type="EC" id="2.6.1.9"/>
    </reaction>
</comment>
<evidence type="ECO:0000256" key="3">
    <source>
        <dbReference type="ARBA" id="ARBA00007970"/>
    </source>
</evidence>
<evidence type="ECO:0000256" key="2">
    <source>
        <dbReference type="ARBA" id="ARBA00005011"/>
    </source>
</evidence>
<feature type="modified residue" description="N6-(pyridoxal phosphate)lysine" evidence="9">
    <location>
        <position position="226"/>
    </location>
</feature>
<dbReference type="OrthoDB" id="9813612at2"/>
<comment type="caution">
    <text evidence="11">The sequence shown here is derived from an EMBL/GenBank/DDBJ whole genome shotgun (WGS) entry which is preliminary data.</text>
</comment>
<name>A0A2M8RVW7_9PAST</name>